<dbReference type="Proteomes" id="UP001595704">
    <property type="component" value="Unassembled WGS sequence"/>
</dbReference>
<gene>
    <name evidence="1" type="ORF">ACFONL_16620</name>
</gene>
<keyword evidence="2" id="KW-1185">Reference proteome</keyword>
<accession>A0ABV7UJT7</accession>
<dbReference type="EMBL" id="JBHRYC010000086">
    <property type="protein sequence ID" value="MFC3638965.1"/>
    <property type="molecule type" value="Genomic_DNA"/>
</dbReference>
<sequence>MVALDCKAFAPGYVFVADIIEHFPAQATRWRQEMDANGRQDAACRWMYERLWRLEERMASGRHGRSGIDLNY</sequence>
<organism evidence="1 2">
    <name type="scientific">Camelimonas fluminis</name>
    <dbReference type="NCBI Taxonomy" id="1576911"/>
    <lineage>
        <taxon>Bacteria</taxon>
        <taxon>Pseudomonadati</taxon>
        <taxon>Pseudomonadota</taxon>
        <taxon>Alphaproteobacteria</taxon>
        <taxon>Hyphomicrobiales</taxon>
        <taxon>Chelatococcaceae</taxon>
        <taxon>Camelimonas</taxon>
    </lineage>
</organism>
<protein>
    <submittedName>
        <fullName evidence="1">Uncharacterized protein</fullName>
    </submittedName>
</protein>
<proteinExistence type="predicted"/>
<dbReference type="RefSeq" id="WP_191318676.1">
    <property type="nucleotide sequence ID" value="NZ_BNCG01000003.1"/>
</dbReference>
<comment type="caution">
    <text evidence="1">The sequence shown here is derived from an EMBL/GenBank/DDBJ whole genome shotgun (WGS) entry which is preliminary data.</text>
</comment>
<evidence type="ECO:0000313" key="1">
    <source>
        <dbReference type="EMBL" id="MFC3638965.1"/>
    </source>
</evidence>
<reference evidence="2" key="1">
    <citation type="journal article" date="2019" name="Int. J. Syst. Evol. Microbiol.">
        <title>The Global Catalogue of Microorganisms (GCM) 10K type strain sequencing project: providing services to taxonomists for standard genome sequencing and annotation.</title>
        <authorList>
            <consortium name="The Broad Institute Genomics Platform"/>
            <consortium name="The Broad Institute Genome Sequencing Center for Infectious Disease"/>
            <person name="Wu L."/>
            <person name="Ma J."/>
        </authorList>
    </citation>
    <scope>NUCLEOTIDE SEQUENCE [LARGE SCALE GENOMIC DNA]</scope>
    <source>
        <strain evidence="2">KCTC 42282</strain>
    </source>
</reference>
<evidence type="ECO:0000313" key="2">
    <source>
        <dbReference type="Proteomes" id="UP001595704"/>
    </source>
</evidence>
<name>A0ABV7UJT7_9HYPH</name>